<dbReference type="CDD" id="cd00090">
    <property type="entry name" value="HTH_ARSR"/>
    <property type="match status" value="1"/>
</dbReference>
<keyword evidence="3" id="KW-1185">Reference proteome</keyword>
<dbReference type="Gene3D" id="1.10.10.10">
    <property type="entry name" value="Winged helix-like DNA-binding domain superfamily/Winged helix DNA-binding domain"/>
    <property type="match status" value="1"/>
</dbReference>
<reference evidence="2 3" key="1">
    <citation type="submission" date="2019-06" db="EMBL/GenBank/DDBJ databases">
        <title>Genome sequence of Litorilinea aerophila BAA-2444.</title>
        <authorList>
            <person name="Maclea K.S."/>
            <person name="Maurais E.G."/>
            <person name="Iannazzi L.C."/>
        </authorList>
    </citation>
    <scope>NUCLEOTIDE SEQUENCE [LARGE SCALE GENOMIC DNA]</scope>
    <source>
        <strain evidence="2 3">ATCC BAA-2444</strain>
    </source>
</reference>
<feature type="domain" description="HTH iclR-type" evidence="1">
    <location>
        <begin position="16"/>
        <end position="54"/>
    </location>
</feature>
<dbReference type="GO" id="GO:0003677">
    <property type="term" value="F:DNA binding"/>
    <property type="evidence" value="ECO:0007669"/>
    <property type="project" value="InterPro"/>
</dbReference>
<evidence type="ECO:0000313" key="3">
    <source>
        <dbReference type="Proteomes" id="UP000317371"/>
    </source>
</evidence>
<accession>A0A540VD17</accession>
<protein>
    <submittedName>
        <fullName evidence="2">MarR family transcriptional regulator</fullName>
    </submittedName>
</protein>
<evidence type="ECO:0000259" key="1">
    <source>
        <dbReference type="Pfam" id="PF09339"/>
    </source>
</evidence>
<evidence type="ECO:0000313" key="2">
    <source>
        <dbReference type="EMBL" id="TQE94660.1"/>
    </source>
</evidence>
<dbReference type="SUPFAM" id="SSF46785">
    <property type="entry name" value="Winged helix' DNA-binding domain"/>
    <property type="match status" value="1"/>
</dbReference>
<comment type="caution">
    <text evidence="2">The sequence shown here is derived from an EMBL/GenBank/DDBJ whole genome shotgun (WGS) entry which is preliminary data.</text>
</comment>
<dbReference type="AlphaFoldDB" id="A0A540VD17"/>
<proteinExistence type="predicted"/>
<dbReference type="Pfam" id="PF09339">
    <property type="entry name" value="HTH_IclR"/>
    <property type="match status" value="1"/>
</dbReference>
<name>A0A540VD17_9CHLR</name>
<organism evidence="2 3">
    <name type="scientific">Litorilinea aerophila</name>
    <dbReference type="NCBI Taxonomy" id="1204385"/>
    <lineage>
        <taxon>Bacteria</taxon>
        <taxon>Bacillati</taxon>
        <taxon>Chloroflexota</taxon>
        <taxon>Caldilineae</taxon>
        <taxon>Caldilineales</taxon>
        <taxon>Caldilineaceae</taxon>
        <taxon>Litorilinea</taxon>
    </lineage>
</organism>
<dbReference type="OrthoDB" id="164226at2"/>
<dbReference type="InParanoid" id="A0A540VD17"/>
<gene>
    <name evidence="2" type="ORF">FKZ61_15465</name>
</gene>
<dbReference type="InterPro" id="IPR036390">
    <property type="entry name" value="WH_DNA-bd_sf"/>
</dbReference>
<dbReference type="EMBL" id="VIGC01000021">
    <property type="protein sequence ID" value="TQE94660.1"/>
    <property type="molecule type" value="Genomic_DNA"/>
</dbReference>
<dbReference type="InterPro" id="IPR005471">
    <property type="entry name" value="Tscrpt_reg_IclR_N"/>
</dbReference>
<dbReference type="Proteomes" id="UP000317371">
    <property type="component" value="Unassembled WGS sequence"/>
</dbReference>
<dbReference type="InterPro" id="IPR011991">
    <property type="entry name" value="ArsR-like_HTH"/>
</dbReference>
<dbReference type="InterPro" id="IPR036388">
    <property type="entry name" value="WH-like_DNA-bd_sf"/>
</dbReference>
<sequence length="69" mass="8148">MGFWRSRMDTYENVRQLLEERPGLSAREIARHLDVAPSTVTRMLPNLEEAGILLYEDDKGRLWPFQQED</sequence>